<accession>A0A6I6H211</accession>
<dbReference type="InterPro" id="IPR008928">
    <property type="entry name" value="6-hairpin_glycosidase_sf"/>
</dbReference>
<dbReference type="InterPro" id="IPR012341">
    <property type="entry name" value="6hp_glycosidase-like_sf"/>
</dbReference>
<evidence type="ECO:0000313" key="2">
    <source>
        <dbReference type="EMBL" id="QGW28651.1"/>
    </source>
</evidence>
<reference evidence="2 3" key="1">
    <citation type="submission" date="2019-11" db="EMBL/GenBank/DDBJ databases">
        <authorList>
            <person name="Im W.T."/>
        </authorList>
    </citation>
    <scope>NUCLEOTIDE SEQUENCE [LARGE SCALE GENOMIC DNA]</scope>
    <source>
        <strain evidence="2 3">SB-02</strain>
    </source>
</reference>
<evidence type="ECO:0000256" key="1">
    <source>
        <dbReference type="SAM" id="SignalP"/>
    </source>
</evidence>
<evidence type="ECO:0000313" key="3">
    <source>
        <dbReference type="Proteomes" id="UP000426027"/>
    </source>
</evidence>
<proteinExistence type="predicted"/>
<dbReference type="Pfam" id="PF14614">
    <property type="entry name" value="DUF4450"/>
    <property type="match status" value="1"/>
</dbReference>
<protein>
    <submittedName>
        <fullName evidence="2">DUF4450 domain-containing protein</fullName>
    </submittedName>
</protein>
<sequence>MHLRHLLLQLILAFVLAHAAEAQQQLPAAKWRQLHYAPQDGWFVKQQGKMRFNRSLYSTNTAFRIEAGDVPEFGLYLPGMGGNIRLAIQQGRSIKWVNDADSIETRYRPEHMQYVLRDKLLGTGSLQLDVLAMQADEGLLMQLTCNNIAADVQLHVVYGGVSGKKFSRDGDIGADPESVWYLQPGYCSGNNIRFGTGGTFTITDHYEEHVVSGSFPTSTSFATVDLTQTQQAAQLLTAPVAINHPVLKASFSLNADAPQWLQWTPGAQQTPNGQLAAQYQEALQQIDQISERIKLSTPDEWINQLGPVLANAGNAIWDNPTYMHGAVAWRMRLPGWRGANVADPLGWHDRARTHFEAYAKSQIVNPSAGPVVMDTALNLARHQEKIGNAVFSSGYICRNPNGDIRPHHYDMNLVFVDQLLTHFEWTGDTAFVQSMWSLLERHLAWEKRNFDTDDDGLYDAYCCIWASDALQYSGGGVAHSSAYNYRAFSAAARLAALIGKDGIAYAAEANKIMNAIQQNLWLADKGWLAEYKDALGHRLVHPAAALWTVYHAIDSKVPDPFQAWQMMQYVSHEIPAIPFKIKGVPDSFLLRSTTNWHPYVWSINNVALGELMHTSLAYWQAGDNEQAFKLWKSSLMESLYCGAGPGAFHQLLSFDAARGELYRDFADPVGVAARTVVEGLFGIKPNVLEQRLLIEPGFPKAWQHASLSVPDIQVSFKRNGIEELWDIHQQWPVKMQTALRIPAISTYLPTVLVNGVQVPVQFDAAHIGQPLLNIELPAATHYAIRIVWSNATLRPLPKTTYQAVRGETLSMPFPLLKILQLKDPQGVLQQVKNTQSGIQAKVVGQLGSRHLFVQVQHGAAIWWQPVLIQVNPAAAIVSKTNLNGAVQLQLNLPAAVKSVVVNGWQQSVALLWQASKRQLRIPVTALLPGTNHIELGLVNGTKQSLQFIDWQIGLSTNTKTTTIQLGAMLNAAVTDIFQQRYASPRLAVPTLQLPLQGFGQWCYPQATASISDTGLRKKMQFNGSVLMLPNGVSFSVPSTTQNIAFTSMWDNYPDVLQVPVSGKARHAWLLMAGSTNPMQSRIVNGAVLVKYTDGTLDSLPLINPENWWPIEQDYIEDGYQFARQTPRPPRVHLATGEVWMTAKPKYSSIKGMTNMAIDGGAATVVDIPLRADKTLQSIAWKSISNDVVIGTMAITLLQAD</sequence>
<feature type="signal peptide" evidence="1">
    <location>
        <begin position="1"/>
        <end position="19"/>
    </location>
</feature>
<feature type="chain" id="PRO_5026114567" evidence="1">
    <location>
        <begin position="20"/>
        <end position="1200"/>
    </location>
</feature>
<dbReference type="Proteomes" id="UP000426027">
    <property type="component" value="Chromosome"/>
</dbReference>
<gene>
    <name evidence="2" type="ORF">GLV81_11575</name>
</gene>
<name>A0A6I6H211_9BACT</name>
<dbReference type="EMBL" id="CP046566">
    <property type="protein sequence ID" value="QGW28651.1"/>
    <property type="molecule type" value="Genomic_DNA"/>
</dbReference>
<keyword evidence="1" id="KW-0732">Signal</keyword>
<dbReference type="KEGG" id="fls:GLV81_11575"/>
<keyword evidence="3" id="KW-1185">Reference proteome</keyword>
<dbReference type="RefSeq" id="WP_157479004.1">
    <property type="nucleotide sequence ID" value="NZ_CP046566.1"/>
</dbReference>
<dbReference type="Gene3D" id="1.50.10.10">
    <property type="match status" value="1"/>
</dbReference>
<dbReference type="GO" id="GO:0005975">
    <property type="term" value="P:carbohydrate metabolic process"/>
    <property type="evidence" value="ECO:0007669"/>
    <property type="project" value="InterPro"/>
</dbReference>
<dbReference type="AlphaFoldDB" id="A0A6I6H211"/>
<dbReference type="InterPro" id="IPR028028">
    <property type="entry name" value="DUF4450"/>
</dbReference>
<dbReference type="SUPFAM" id="SSF48208">
    <property type="entry name" value="Six-hairpin glycosidases"/>
    <property type="match status" value="1"/>
</dbReference>
<organism evidence="2 3">
    <name type="scientific">Phnomibacter ginsenosidimutans</name>
    <dbReference type="NCBI Taxonomy" id="2676868"/>
    <lineage>
        <taxon>Bacteria</taxon>
        <taxon>Pseudomonadati</taxon>
        <taxon>Bacteroidota</taxon>
        <taxon>Chitinophagia</taxon>
        <taxon>Chitinophagales</taxon>
        <taxon>Chitinophagaceae</taxon>
        <taxon>Phnomibacter</taxon>
    </lineage>
</organism>